<dbReference type="AlphaFoldDB" id="A0A7J7WD58"/>
<dbReference type="EMBL" id="JACAGB010000011">
    <property type="protein sequence ID" value="KAF6335367.1"/>
    <property type="molecule type" value="Genomic_DNA"/>
</dbReference>
<reference evidence="2 3" key="1">
    <citation type="journal article" date="2020" name="Nature">
        <title>Six reference-quality genomes reveal evolution of bat adaptations.</title>
        <authorList>
            <person name="Jebb D."/>
            <person name="Huang Z."/>
            <person name="Pippel M."/>
            <person name="Hughes G.M."/>
            <person name="Lavrichenko K."/>
            <person name="Devanna P."/>
            <person name="Winkler S."/>
            <person name="Jermiin L.S."/>
            <person name="Skirmuntt E.C."/>
            <person name="Katzourakis A."/>
            <person name="Burkitt-Gray L."/>
            <person name="Ray D.A."/>
            <person name="Sullivan K.A.M."/>
            <person name="Roscito J.G."/>
            <person name="Kirilenko B.M."/>
            <person name="Davalos L.M."/>
            <person name="Corthals A.P."/>
            <person name="Power M.L."/>
            <person name="Jones G."/>
            <person name="Ransome R.D."/>
            <person name="Dechmann D.K.N."/>
            <person name="Locatelli A.G."/>
            <person name="Puechmaille S.J."/>
            <person name="Fedrigo O."/>
            <person name="Jarvis E.D."/>
            <person name="Hiller M."/>
            <person name="Vernes S.C."/>
            <person name="Myers E.W."/>
            <person name="Teeling E.C."/>
        </authorList>
    </citation>
    <scope>NUCLEOTIDE SEQUENCE [LARGE SCALE GENOMIC DNA]</scope>
    <source>
        <strain evidence="2">MPipKuh1</strain>
        <tissue evidence="2">Flight muscle</tissue>
    </source>
</reference>
<organism evidence="2 3">
    <name type="scientific">Pipistrellus kuhlii</name>
    <name type="common">Kuhl's pipistrelle</name>
    <dbReference type="NCBI Taxonomy" id="59472"/>
    <lineage>
        <taxon>Eukaryota</taxon>
        <taxon>Metazoa</taxon>
        <taxon>Chordata</taxon>
        <taxon>Craniata</taxon>
        <taxon>Vertebrata</taxon>
        <taxon>Euteleostomi</taxon>
        <taxon>Mammalia</taxon>
        <taxon>Eutheria</taxon>
        <taxon>Laurasiatheria</taxon>
        <taxon>Chiroptera</taxon>
        <taxon>Yangochiroptera</taxon>
        <taxon>Vespertilionidae</taxon>
        <taxon>Pipistrellus</taxon>
    </lineage>
</organism>
<dbReference type="Proteomes" id="UP000558488">
    <property type="component" value="Unassembled WGS sequence"/>
</dbReference>
<name>A0A7J7WD58_PIPKU</name>
<keyword evidence="3" id="KW-1185">Reference proteome</keyword>
<proteinExistence type="predicted"/>
<accession>A0A7J7WD58</accession>
<protein>
    <submittedName>
        <fullName evidence="2">Uncharacterized protein</fullName>
    </submittedName>
</protein>
<feature type="region of interest" description="Disordered" evidence="1">
    <location>
        <begin position="27"/>
        <end position="48"/>
    </location>
</feature>
<gene>
    <name evidence="2" type="ORF">mPipKuh1_008050</name>
</gene>
<evidence type="ECO:0000313" key="2">
    <source>
        <dbReference type="EMBL" id="KAF6335367.1"/>
    </source>
</evidence>
<sequence>MLLQQAGPGPPRPQLRWELMWLRRDRTPLHQGPPNRREPLSASSVRHRLSTTPQAVCRVCANQNASLREDHMAWKPGPPRGPPSRGPGLAPVLSHHALHSQEGERAFAREAVGSALGLSAQKTQLWTRLGRNASMGKDWHTHSPAGKGLEGKLPTTLLCHISLFPFIPTLQGCTSPDGAWVSPPILLSPCVIFMCQASSDGKWPGFLVHDQSQIFFFLLKVSEDPDTFLLKTKQKQKQKHLLSRCLSFSISTWQSQPSSVL</sequence>
<comment type="caution">
    <text evidence="2">The sequence shown here is derived from an EMBL/GenBank/DDBJ whole genome shotgun (WGS) entry which is preliminary data.</text>
</comment>
<evidence type="ECO:0000256" key="1">
    <source>
        <dbReference type="SAM" id="MobiDB-lite"/>
    </source>
</evidence>
<evidence type="ECO:0000313" key="3">
    <source>
        <dbReference type="Proteomes" id="UP000558488"/>
    </source>
</evidence>